<dbReference type="GO" id="GO:0004672">
    <property type="term" value="F:protein kinase activity"/>
    <property type="evidence" value="ECO:0007669"/>
    <property type="project" value="InterPro"/>
</dbReference>
<dbReference type="InterPro" id="IPR000719">
    <property type="entry name" value="Prot_kinase_dom"/>
</dbReference>
<dbReference type="PANTHER" id="PTHR12736:SF7">
    <property type="entry name" value="LANC-LIKE PROTEIN 3"/>
    <property type="match status" value="1"/>
</dbReference>
<dbReference type="AlphaFoldDB" id="A0A966DT05"/>
<protein>
    <submittedName>
        <fullName evidence="3">Protein kinase</fullName>
    </submittedName>
</protein>
<dbReference type="PROSITE" id="PS50011">
    <property type="entry name" value="PROTEIN_KINASE_DOM"/>
    <property type="match status" value="1"/>
</dbReference>
<keyword evidence="3" id="KW-0808">Transferase</keyword>
<feature type="binding site" evidence="1">
    <location>
        <position position="712"/>
    </location>
    <ligand>
        <name>Zn(2+)</name>
        <dbReference type="ChEBI" id="CHEBI:29105"/>
    </ligand>
</feature>
<dbReference type="Pfam" id="PF00069">
    <property type="entry name" value="Pkinase"/>
    <property type="match status" value="1"/>
</dbReference>
<reference evidence="3" key="2">
    <citation type="submission" date="2020-10" db="EMBL/GenBank/DDBJ databases">
        <title>Mucilaginibacter sp. nov., isolated from soil.</title>
        <authorList>
            <person name="Jeon C.O."/>
        </authorList>
    </citation>
    <scope>NUCLEOTIDE SEQUENCE</scope>
    <source>
        <strain evidence="3">R11</strain>
    </source>
</reference>
<dbReference type="RefSeq" id="WP_166584287.1">
    <property type="nucleotide sequence ID" value="NZ_WWEO01000037.1"/>
</dbReference>
<dbReference type="GO" id="GO:0005975">
    <property type="term" value="P:carbohydrate metabolic process"/>
    <property type="evidence" value="ECO:0007669"/>
    <property type="project" value="InterPro"/>
</dbReference>
<keyword evidence="4" id="KW-1185">Reference proteome</keyword>
<organism evidence="3 4">
    <name type="scientific">Mucilaginibacter agri</name>
    <dbReference type="NCBI Taxonomy" id="2695265"/>
    <lineage>
        <taxon>Bacteria</taxon>
        <taxon>Pseudomonadati</taxon>
        <taxon>Bacteroidota</taxon>
        <taxon>Sphingobacteriia</taxon>
        <taxon>Sphingobacteriales</taxon>
        <taxon>Sphingobacteriaceae</taxon>
        <taxon>Mucilaginibacter</taxon>
    </lineage>
</organism>
<evidence type="ECO:0000313" key="3">
    <source>
        <dbReference type="EMBL" id="NCD68259.1"/>
    </source>
</evidence>
<evidence type="ECO:0000313" key="4">
    <source>
        <dbReference type="Proteomes" id="UP000638732"/>
    </source>
</evidence>
<dbReference type="GO" id="GO:0046872">
    <property type="term" value="F:metal ion binding"/>
    <property type="evidence" value="ECO:0007669"/>
    <property type="project" value="UniProtKB-KW"/>
</dbReference>
<dbReference type="Gene3D" id="1.50.10.10">
    <property type="match status" value="1"/>
</dbReference>
<keyword evidence="1" id="KW-0479">Metal-binding</keyword>
<evidence type="ECO:0000259" key="2">
    <source>
        <dbReference type="PROSITE" id="PS50011"/>
    </source>
</evidence>
<dbReference type="PRINTS" id="PR01950">
    <property type="entry name" value="LANCSUPER"/>
</dbReference>
<gene>
    <name evidence="3" type="ORF">GSY63_02680</name>
</gene>
<dbReference type="GO" id="GO:0031179">
    <property type="term" value="P:peptide modification"/>
    <property type="evidence" value="ECO:0007669"/>
    <property type="project" value="InterPro"/>
</dbReference>
<dbReference type="Gene3D" id="1.10.510.10">
    <property type="entry name" value="Transferase(Phosphotransferase) domain 1"/>
    <property type="match status" value="1"/>
</dbReference>
<dbReference type="Pfam" id="PF05147">
    <property type="entry name" value="LANC_like"/>
    <property type="match status" value="1"/>
</dbReference>
<dbReference type="Proteomes" id="UP000638732">
    <property type="component" value="Unassembled WGS sequence"/>
</dbReference>
<dbReference type="InterPro" id="IPR012341">
    <property type="entry name" value="6hp_glycosidase-like_sf"/>
</dbReference>
<dbReference type="GO" id="GO:0005524">
    <property type="term" value="F:ATP binding"/>
    <property type="evidence" value="ECO:0007669"/>
    <property type="project" value="InterPro"/>
</dbReference>
<evidence type="ECO:0000256" key="1">
    <source>
        <dbReference type="PIRSR" id="PIRSR607822-1"/>
    </source>
</evidence>
<dbReference type="EMBL" id="WWEO01000037">
    <property type="protein sequence ID" value="NCD68259.1"/>
    <property type="molecule type" value="Genomic_DNA"/>
</dbReference>
<dbReference type="SMART" id="SM01260">
    <property type="entry name" value="LANC_like"/>
    <property type="match status" value="1"/>
</dbReference>
<feature type="domain" description="Protein kinase" evidence="2">
    <location>
        <begin position="115"/>
        <end position="393"/>
    </location>
</feature>
<dbReference type="GO" id="GO:0005886">
    <property type="term" value="C:plasma membrane"/>
    <property type="evidence" value="ECO:0007669"/>
    <property type="project" value="TreeGrafter"/>
</dbReference>
<keyword evidence="1" id="KW-0862">Zinc</keyword>
<name>A0A966DT05_9SPHI</name>
<comment type="caution">
    <text evidence="3">The sequence shown here is derived from an EMBL/GenBank/DDBJ whole genome shotgun (WGS) entry which is preliminary data.</text>
</comment>
<dbReference type="SMART" id="SM00220">
    <property type="entry name" value="S_TKc"/>
    <property type="match status" value="1"/>
</dbReference>
<reference evidence="3" key="1">
    <citation type="submission" date="2020-01" db="EMBL/GenBank/DDBJ databases">
        <authorList>
            <person name="Seo Y.L."/>
        </authorList>
    </citation>
    <scope>NUCLEOTIDE SEQUENCE</scope>
    <source>
        <strain evidence="3">R11</strain>
    </source>
</reference>
<proteinExistence type="predicted"/>
<dbReference type="SUPFAM" id="SSF56112">
    <property type="entry name" value="Protein kinase-like (PK-like)"/>
    <property type="match status" value="1"/>
</dbReference>
<accession>A0A966DT05</accession>
<dbReference type="SUPFAM" id="SSF158745">
    <property type="entry name" value="LanC-like"/>
    <property type="match status" value="1"/>
</dbReference>
<feature type="binding site" evidence="1">
    <location>
        <position position="668"/>
    </location>
    <ligand>
        <name>Zn(2+)</name>
        <dbReference type="ChEBI" id="CHEBI:29105"/>
    </ligand>
</feature>
<dbReference type="InterPro" id="IPR007822">
    <property type="entry name" value="LANC-like"/>
</dbReference>
<dbReference type="PANTHER" id="PTHR12736">
    <property type="entry name" value="LANC-LIKE PROTEIN"/>
    <property type="match status" value="1"/>
</dbReference>
<keyword evidence="3" id="KW-0418">Kinase</keyword>
<sequence>MEITNTLELAGDVIITSVLNLRPDIRQQFICEETDFVVTRPQGRARSLVIEREVAEFLETFRQPITFAQAITLFSKQKEMDADAFLRDIEDSVKLLLKARFLIVSGSHLAADYSLVAGQVVGDVTISHGINIMDDTEIYRCHDPDHKQMVMKIAKSEGDERTENLIKREFDILSVAPHPLTPYPHRIGKYQNRSFLLMDWCDGQDILTVANQLRNANRDVYPFNPLKDLVVHILRAYEWLHQAKIIHGDIHPNNCLTTREGNIHIIDFGLSLYIVGNDALACHERTGVPYFYDPSFATAYLNHTTPRMADEGTDLYSLAALSFFLLTGHHYLPFRLTHEHFYEQIKSEPQRSFHAVGVPSWWEIEAVLSKALSKDEKERFSSVREFADALAILHFTPGESKKIVQKANPTASLAAIARYQTKGLDFDWPLPAPTAPVHFGGAGIAYALLKCAEKGKDQAVLSDADIWITRAKESKMLQAYQDESMGLTSEVAAPGSLHYGKLGVCVCEALIAYARWDYTVLNQTLADVCHLALTSSNDFDLTYGKPGSLLGCALLLATIPDDPLLPMKHSILETGEQLVSAITTALQSLGQIATNNILVDLGMAHGWAGALYAIMKWAETTQTLPHPTVEDYLNELIQCSILTAEGRSWPIRTNTPHRKTERFMGSWCKGSTGFVHLFGLAAQLFNKPDYLEIAGEAADFTFTAPQNGASLCCGDAGMAYAQLSMFQRTREDKYVGRAQVLADRAANSELKLAGSLYKGRLGVHLLLLDMENPLAARMPFFD</sequence>
<dbReference type="InterPro" id="IPR011009">
    <property type="entry name" value="Kinase-like_dom_sf"/>
</dbReference>